<protein>
    <submittedName>
        <fullName evidence="1">Uncharacterized protein</fullName>
    </submittedName>
</protein>
<dbReference type="EMBL" id="VXIT01000007">
    <property type="protein sequence ID" value="KAA6411448.1"/>
    <property type="molecule type" value="Genomic_DNA"/>
</dbReference>
<dbReference type="Proteomes" id="UP000324767">
    <property type="component" value="Unassembled WGS sequence"/>
</dbReference>
<evidence type="ECO:0000313" key="2">
    <source>
        <dbReference type="Proteomes" id="UP000324767"/>
    </source>
</evidence>
<dbReference type="AlphaFoldDB" id="A0A5M8PPK2"/>
<accession>A0A5M8PPK2</accession>
<reference evidence="1 2" key="1">
    <citation type="submission" date="2019-09" db="EMBL/GenBank/DDBJ databases">
        <title>The hologenome of the rock-dwelling lichen Lasallia pustulata.</title>
        <authorList>
            <person name="Greshake Tzovaras B."/>
            <person name="Segers F."/>
            <person name="Bicker A."/>
            <person name="Dal Grande F."/>
            <person name="Otte J."/>
            <person name="Hankeln T."/>
            <person name="Schmitt I."/>
            <person name="Ebersberger I."/>
        </authorList>
    </citation>
    <scope>NUCLEOTIDE SEQUENCE [LARGE SCALE GENOMIC DNA]</scope>
    <source>
        <strain evidence="1">A1-1</strain>
    </source>
</reference>
<evidence type="ECO:0000313" key="1">
    <source>
        <dbReference type="EMBL" id="KAA6411448.1"/>
    </source>
</evidence>
<comment type="caution">
    <text evidence="1">The sequence shown here is derived from an EMBL/GenBank/DDBJ whole genome shotgun (WGS) entry which is preliminary data.</text>
</comment>
<proteinExistence type="predicted"/>
<name>A0A5M8PPK2_9LECA</name>
<gene>
    <name evidence="1" type="ORF">FRX48_04728</name>
</gene>
<organism evidence="1 2">
    <name type="scientific">Lasallia pustulata</name>
    <dbReference type="NCBI Taxonomy" id="136370"/>
    <lineage>
        <taxon>Eukaryota</taxon>
        <taxon>Fungi</taxon>
        <taxon>Dikarya</taxon>
        <taxon>Ascomycota</taxon>
        <taxon>Pezizomycotina</taxon>
        <taxon>Lecanoromycetes</taxon>
        <taxon>OSLEUM clade</taxon>
        <taxon>Umbilicariomycetidae</taxon>
        <taxon>Umbilicariales</taxon>
        <taxon>Umbilicariaceae</taxon>
        <taxon>Lasallia</taxon>
    </lineage>
</organism>
<sequence length="116" mass="13351">MRADMWRLRLSRRNIFAKIFRRTHALPKKEHTHIERKIGEVGRTVAAHGYPAAEEATIHTVQRNALVIDFEKGIDRAKDSSVKDERYWRPTAIPVLASQNPFQRACSAPSSVYKII</sequence>